<dbReference type="STRING" id="1867952.MTBPR1_130024"/>
<evidence type="ECO:0000259" key="3">
    <source>
        <dbReference type="Pfam" id="PF00497"/>
    </source>
</evidence>
<keyword evidence="5" id="KW-1185">Reference proteome</keyword>
<gene>
    <name evidence="4" type="ORF">MTBPR1_130024</name>
</gene>
<dbReference type="SUPFAM" id="SSF53850">
    <property type="entry name" value="Periplasmic binding protein-like II"/>
    <property type="match status" value="1"/>
</dbReference>
<dbReference type="InterPro" id="IPR001638">
    <property type="entry name" value="Solute-binding_3/MltF_N"/>
</dbReference>
<dbReference type="Pfam" id="PF00497">
    <property type="entry name" value="SBP_bac_3"/>
    <property type="match status" value="1"/>
</dbReference>
<evidence type="ECO:0000256" key="2">
    <source>
        <dbReference type="SAM" id="SignalP"/>
    </source>
</evidence>
<feature type="domain" description="Solute-binding protein family 3/N-terminal" evidence="3">
    <location>
        <begin position="36"/>
        <end position="252"/>
    </location>
</feature>
<dbReference type="Gene3D" id="3.40.190.10">
    <property type="entry name" value="Periplasmic binding protein-like II"/>
    <property type="match status" value="2"/>
</dbReference>
<protein>
    <recommendedName>
        <fullName evidence="3">Solute-binding protein family 3/N-terminal domain-containing protein</fullName>
    </recommendedName>
</protein>
<organism evidence="4 5">
    <name type="scientific">Candidatus Terasakiella magnetica</name>
    <dbReference type="NCBI Taxonomy" id="1867952"/>
    <lineage>
        <taxon>Bacteria</taxon>
        <taxon>Pseudomonadati</taxon>
        <taxon>Pseudomonadota</taxon>
        <taxon>Alphaproteobacteria</taxon>
        <taxon>Rhodospirillales</taxon>
        <taxon>Terasakiellaceae</taxon>
        <taxon>Terasakiella</taxon>
    </lineage>
</organism>
<dbReference type="Proteomes" id="UP000231658">
    <property type="component" value="Unassembled WGS sequence"/>
</dbReference>
<evidence type="ECO:0000313" key="5">
    <source>
        <dbReference type="Proteomes" id="UP000231658"/>
    </source>
</evidence>
<dbReference type="EMBL" id="FLYE01000005">
    <property type="protein sequence ID" value="SCA55828.1"/>
    <property type="molecule type" value="Genomic_DNA"/>
</dbReference>
<dbReference type="OrthoDB" id="6192933at2"/>
<proteinExistence type="predicted"/>
<feature type="chain" id="PRO_5008680695" description="Solute-binding protein family 3/N-terminal domain-containing protein" evidence="2">
    <location>
        <begin position="27"/>
        <end position="267"/>
    </location>
</feature>
<accession>A0A1C3REZ6</accession>
<dbReference type="PANTHER" id="PTHR35936">
    <property type="entry name" value="MEMBRANE-BOUND LYTIC MUREIN TRANSGLYCOSYLASE F"/>
    <property type="match status" value="1"/>
</dbReference>
<name>A0A1C3REZ6_9PROT</name>
<dbReference type="AlphaFoldDB" id="A0A1C3REZ6"/>
<sequence>MGVCFMRLLFLAVFMGLMGLARPAQAHECNKVIATAHPEYPPYHWKANGKIIGASVALTKKIFDELGIEFEARYEGPWKRVLSSAKAGRFDMVLALKKTQERALFLEFTTKPIAPNPFAVFMKANSAFEYDEWADLINKKGGKNAGDRYGGSFDSFAQKFLTLEDGFSTESNLKKLLSGRTEYFIHGRYVGLAHFSTLKNGDQVKPLEVNINDGVIHSGFTKGSPCKVFLPYVSRRYGEMLQSGEAQRTLLEYVDRWAEFAKSEQKN</sequence>
<evidence type="ECO:0000313" key="4">
    <source>
        <dbReference type="EMBL" id="SCA55828.1"/>
    </source>
</evidence>
<feature type="signal peptide" evidence="2">
    <location>
        <begin position="1"/>
        <end position="26"/>
    </location>
</feature>
<evidence type="ECO:0000256" key="1">
    <source>
        <dbReference type="ARBA" id="ARBA00022729"/>
    </source>
</evidence>
<reference evidence="4 5" key="1">
    <citation type="submission" date="2016-07" db="EMBL/GenBank/DDBJ databases">
        <authorList>
            <person name="Lefevre C.T."/>
        </authorList>
    </citation>
    <scope>NUCLEOTIDE SEQUENCE [LARGE SCALE GENOMIC DNA]</scope>
    <source>
        <strain evidence="4">PR1</strain>
    </source>
</reference>
<dbReference type="PANTHER" id="PTHR35936:SF6">
    <property type="entry name" value="AMINO ACID ABC TRANSPORTER SUBSTRATE-BINDING PAAT FAMILY PROTEIN"/>
    <property type="match status" value="1"/>
</dbReference>
<keyword evidence="1 2" id="KW-0732">Signal</keyword>